<feature type="compositionally biased region" description="Low complexity" evidence="1">
    <location>
        <begin position="100"/>
        <end position="112"/>
    </location>
</feature>
<dbReference type="OrthoDB" id="854135at2"/>
<protein>
    <submittedName>
        <fullName evidence="2">Uncharacterized protein</fullName>
    </submittedName>
</protein>
<dbReference type="AlphaFoldDB" id="A0A239K9M4"/>
<gene>
    <name evidence="2" type="ORF">SAMN06296052_12742</name>
</gene>
<proteinExistence type="predicted"/>
<evidence type="ECO:0000256" key="1">
    <source>
        <dbReference type="SAM" id="MobiDB-lite"/>
    </source>
</evidence>
<reference evidence="3" key="1">
    <citation type="submission" date="2017-06" db="EMBL/GenBank/DDBJ databases">
        <authorList>
            <person name="Varghese N."/>
            <person name="Submissions S."/>
        </authorList>
    </citation>
    <scope>NUCLEOTIDE SEQUENCE [LARGE SCALE GENOMIC DNA]</scope>
    <source>
        <strain evidence="3">NKM1</strain>
    </source>
</reference>
<feature type="region of interest" description="Disordered" evidence="1">
    <location>
        <begin position="1"/>
        <end position="33"/>
    </location>
</feature>
<organism evidence="2 3">
    <name type="scientific">Pontibacter ummariensis</name>
    <dbReference type="NCBI Taxonomy" id="1610492"/>
    <lineage>
        <taxon>Bacteria</taxon>
        <taxon>Pseudomonadati</taxon>
        <taxon>Bacteroidota</taxon>
        <taxon>Cytophagia</taxon>
        <taxon>Cytophagales</taxon>
        <taxon>Hymenobacteraceae</taxon>
        <taxon>Pontibacter</taxon>
    </lineage>
</organism>
<sequence length="118" mass="12128">MENNKTNNSSQANGQANTNATSGKGGLGNITGKLQQYSGPIMDKISHMSTTQKVVGGTILALGAGWLAMSPKSKNKLKAKAMETANNMKAAGGNNLTAGKNKLSSDSNNSSKTDAKVK</sequence>
<keyword evidence="3" id="KW-1185">Reference proteome</keyword>
<dbReference type="Proteomes" id="UP000198432">
    <property type="component" value="Unassembled WGS sequence"/>
</dbReference>
<evidence type="ECO:0000313" key="3">
    <source>
        <dbReference type="Proteomes" id="UP000198432"/>
    </source>
</evidence>
<feature type="region of interest" description="Disordered" evidence="1">
    <location>
        <begin position="89"/>
        <end position="118"/>
    </location>
</feature>
<name>A0A239K9M4_9BACT</name>
<dbReference type="EMBL" id="FZOQ01000027">
    <property type="protein sequence ID" value="SNT14711.1"/>
    <property type="molecule type" value="Genomic_DNA"/>
</dbReference>
<accession>A0A239K9M4</accession>
<feature type="compositionally biased region" description="Polar residues" evidence="1">
    <location>
        <begin position="1"/>
        <end position="22"/>
    </location>
</feature>
<evidence type="ECO:0000313" key="2">
    <source>
        <dbReference type="EMBL" id="SNT14711.1"/>
    </source>
</evidence>
<dbReference type="RefSeq" id="WP_089321268.1">
    <property type="nucleotide sequence ID" value="NZ_FZOQ01000027.1"/>
</dbReference>